<gene>
    <name evidence="1" type="ORF">MM415B01388_0007</name>
</gene>
<dbReference type="AlphaFoldDB" id="A0A6M3IMY0"/>
<evidence type="ECO:0000313" key="1">
    <source>
        <dbReference type="EMBL" id="QJA58879.1"/>
    </source>
</evidence>
<protein>
    <submittedName>
        <fullName evidence="1">Putative terminase</fullName>
    </submittedName>
</protein>
<proteinExistence type="predicted"/>
<dbReference type="EMBL" id="MT141344">
    <property type="protein sequence ID" value="QJA58879.1"/>
    <property type="molecule type" value="Genomic_DNA"/>
</dbReference>
<name>A0A6M3IMY0_9ZZZZ</name>
<dbReference type="Gene3D" id="3.30.420.240">
    <property type="match status" value="1"/>
</dbReference>
<sequence length="359" mass="40286">MDVSARKIREGLEQAIPLGGKLTIENTPNGEGGEFHRLWTDEESPYTKVFLPWYLHGDYSLGRNDERLESVEYFIQHPQDCGELTFTADELQLMTNFGLVEDQIRWRRMKVAETKDMFLQWYPEDPVTCFLNAGDGVFNPTTLTYLAKMCVEAPMVEEGGGVKKWELPMYGEKYIMGVDAADPNPRNPNPDGDFCVGVVMSSRLRHVATLRGKWSPQEFAFKAAKMASEYNGAYIVPERNGIGASVILALEHIEKYPYVFGPEGRKGWVSNAMSKIQLVTMLKDVVDSLAFHTRDSRLISELRTFRRVDGKYRAKSGTHDDMVIALGLAFTGFEGAIPGPSTVVRNTGSSKYGWAARGK</sequence>
<organism evidence="1">
    <name type="scientific">viral metagenome</name>
    <dbReference type="NCBI Taxonomy" id="1070528"/>
    <lineage>
        <taxon>unclassified sequences</taxon>
        <taxon>metagenomes</taxon>
        <taxon>organismal metagenomes</taxon>
    </lineage>
</organism>
<reference evidence="1" key="1">
    <citation type="submission" date="2020-03" db="EMBL/GenBank/DDBJ databases">
        <title>The deep terrestrial virosphere.</title>
        <authorList>
            <person name="Holmfeldt K."/>
            <person name="Nilsson E."/>
            <person name="Simone D."/>
            <person name="Lopez-Fernandez M."/>
            <person name="Wu X."/>
            <person name="de Brujin I."/>
            <person name="Lundin D."/>
            <person name="Andersson A."/>
            <person name="Bertilsson S."/>
            <person name="Dopson M."/>
        </authorList>
    </citation>
    <scope>NUCLEOTIDE SEQUENCE</scope>
    <source>
        <strain evidence="1">MM415B01388</strain>
    </source>
</reference>
<accession>A0A6M3IMY0</accession>